<evidence type="ECO:0000256" key="2">
    <source>
        <dbReference type="ARBA" id="ARBA00023002"/>
    </source>
</evidence>
<proteinExistence type="inferred from homology"/>
<dbReference type="PROSITE" id="PS00061">
    <property type="entry name" value="ADH_SHORT"/>
    <property type="match status" value="1"/>
</dbReference>
<dbReference type="GO" id="GO:0016491">
    <property type="term" value="F:oxidoreductase activity"/>
    <property type="evidence" value="ECO:0007669"/>
    <property type="project" value="UniProtKB-KW"/>
</dbReference>
<dbReference type="RefSeq" id="WP_137344498.1">
    <property type="nucleotide sequence ID" value="NZ_BSQH01000011.1"/>
</dbReference>
<dbReference type="Proteomes" id="UP000304900">
    <property type="component" value="Unassembled WGS sequence"/>
</dbReference>
<organism evidence="4 5">
    <name type="scientific">Dyadobacter frigoris</name>
    <dbReference type="NCBI Taxonomy" id="2576211"/>
    <lineage>
        <taxon>Bacteria</taxon>
        <taxon>Pseudomonadati</taxon>
        <taxon>Bacteroidota</taxon>
        <taxon>Cytophagia</taxon>
        <taxon>Cytophagales</taxon>
        <taxon>Spirosomataceae</taxon>
        <taxon>Dyadobacter</taxon>
    </lineage>
</organism>
<protein>
    <submittedName>
        <fullName evidence="4">SDR family NAD(P)-dependent oxidoreductase</fullName>
    </submittedName>
</protein>
<evidence type="ECO:0000256" key="3">
    <source>
        <dbReference type="RuleBase" id="RU000363"/>
    </source>
</evidence>
<dbReference type="InterPro" id="IPR020904">
    <property type="entry name" value="Sc_DH/Rdtase_CS"/>
</dbReference>
<dbReference type="AlphaFoldDB" id="A0A4V6BH90"/>
<evidence type="ECO:0000256" key="1">
    <source>
        <dbReference type="ARBA" id="ARBA00006484"/>
    </source>
</evidence>
<dbReference type="Gene3D" id="3.40.50.720">
    <property type="entry name" value="NAD(P)-binding Rossmann-like Domain"/>
    <property type="match status" value="1"/>
</dbReference>
<dbReference type="SUPFAM" id="SSF51735">
    <property type="entry name" value="NAD(P)-binding Rossmann-fold domains"/>
    <property type="match status" value="1"/>
</dbReference>
<dbReference type="GO" id="GO:0016020">
    <property type="term" value="C:membrane"/>
    <property type="evidence" value="ECO:0007669"/>
    <property type="project" value="TreeGrafter"/>
</dbReference>
<dbReference type="PANTHER" id="PTHR44196:SF1">
    <property type="entry name" value="DEHYDROGENASE_REDUCTASE SDR FAMILY MEMBER 7B"/>
    <property type="match status" value="1"/>
</dbReference>
<dbReference type="InterPro" id="IPR002347">
    <property type="entry name" value="SDR_fam"/>
</dbReference>
<comment type="similarity">
    <text evidence="1 3">Belongs to the short-chain dehydrogenases/reductases (SDR) family.</text>
</comment>
<gene>
    <name evidence="4" type="ORF">FDK13_34140</name>
</gene>
<dbReference type="InterPro" id="IPR036291">
    <property type="entry name" value="NAD(P)-bd_dom_sf"/>
</dbReference>
<evidence type="ECO:0000313" key="5">
    <source>
        <dbReference type="Proteomes" id="UP000304900"/>
    </source>
</evidence>
<evidence type="ECO:0000313" key="4">
    <source>
        <dbReference type="EMBL" id="TKT85293.1"/>
    </source>
</evidence>
<name>A0A4V6BH90_9BACT</name>
<dbReference type="PANTHER" id="PTHR44196">
    <property type="entry name" value="DEHYDROGENASE/REDUCTASE SDR FAMILY MEMBER 7B"/>
    <property type="match status" value="1"/>
</dbReference>
<dbReference type="Pfam" id="PF00106">
    <property type="entry name" value="adh_short"/>
    <property type="match status" value="1"/>
</dbReference>
<comment type="caution">
    <text evidence="4">The sequence shown here is derived from an EMBL/GenBank/DDBJ whole genome shotgun (WGS) entry which is preliminary data.</text>
</comment>
<dbReference type="PRINTS" id="PR00081">
    <property type="entry name" value="GDHRDH"/>
</dbReference>
<dbReference type="OrthoDB" id="9810734at2"/>
<dbReference type="PRINTS" id="PR00080">
    <property type="entry name" value="SDRFAMILY"/>
</dbReference>
<reference evidence="4 5" key="1">
    <citation type="submission" date="2019-05" db="EMBL/GenBank/DDBJ databases">
        <title>Dyadobacter AR-3-8 sp. nov., isolated from arctic soil.</title>
        <authorList>
            <person name="Chaudhary D.K."/>
        </authorList>
    </citation>
    <scope>NUCLEOTIDE SEQUENCE [LARGE SCALE GENOMIC DNA]</scope>
    <source>
        <strain evidence="4 5">AR-3-8</strain>
    </source>
</reference>
<keyword evidence="5" id="KW-1185">Reference proteome</keyword>
<sequence>MELTNNTILITGGTSGFGLEFATRLLALGNTVIITGRDQSKLDLTKTKLPGIHTFQSDVSDPAAIMALFEKVTSMFPELNILINNAGVMRKISLHDTSLGLENITREIEINLMGPIRMVQQFLPHLKTKKSAAIMNVTSGIAIAPFPVSPIYGAAKSGLRSYTQSLRVQLKKSHVKVFELIAPAAKTPLGDQFDDLEGFDEKMLMDPVKLIDVALKEFEKDTFEIYPGMAKMMKLLARIAPKFLLSQMSKTGAEFMAG</sequence>
<dbReference type="EMBL" id="SZVO01000032">
    <property type="protein sequence ID" value="TKT85293.1"/>
    <property type="molecule type" value="Genomic_DNA"/>
</dbReference>
<accession>A0A4V6BH90</accession>
<keyword evidence="2" id="KW-0560">Oxidoreductase</keyword>